<name>A0A6J6AQ67_9ZZZZ</name>
<dbReference type="EMBL" id="CAFBNJ010000115">
    <property type="protein sequence ID" value="CAB4963707.1"/>
    <property type="molecule type" value="Genomic_DNA"/>
</dbReference>
<dbReference type="Gene3D" id="3.30.70.100">
    <property type="match status" value="1"/>
</dbReference>
<evidence type="ECO:0000313" key="5">
    <source>
        <dbReference type="EMBL" id="CAB4706064.1"/>
    </source>
</evidence>
<dbReference type="EMBL" id="CAESAL010000046">
    <property type="protein sequence ID" value="CAB4343658.1"/>
    <property type="molecule type" value="Genomic_DNA"/>
</dbReference>
<dbReference type="EMBL" id="CAFBOK010000065">
    <property type="protein sequence ID" value="CAB4980615.1"/>
    <property type="molecule type" value="Genomic_DNA"/>
</dbReference>
<evidence type="ECO:0000313" key="1">
    <source>
        <dbReference type="EMBL" id="CAB4343658.1"/>
    </source>
</evidence>
<proteinExistence type="predicted"/>
<protein>
    <submittedName>
        <fullName evidence="2">Unannotated protein</fullName>
    </submittedName>
</protein>
<evidence type="ECO:0000313" key="6">
    <source>
        <dbReference type="EMBL" id="CAB4963707.1"/>
    </source>
</evidence>
<organism evidence="2">
    <name type="scientific">freshwater metagenome</name>
    <dbReference type="NCBI Taxonomy" id="449393"/>
    <lineage>
        <taxon>unclassified sequences</taxon>
        <taxon>metagenomes</taxon>
        <taxon>ecological metagenomes</taxon>
    </lineage>
</organism>
<evidence type="ECO:0000313" key="7">
    <source>
        <dbReference type="EMBL" id="CAB4980615.1"/>
    </source>
</evidence>
<dbReference type="EMBL" id="CAEZTY010000089">
    <property type="protein sequence ID" value="CAB4596711.1"/>
    <property type="molecule type" value="Genomic_DNA"/>
</dbReference>
<dbReference type="EMBL" id="CAEUNJ010000080">
    <property type="protein sequence ID" value="CAB4372540.1"/>
    <property type="molecule type" value="Genomic_DNA"/>
</dbReference>
<dbReference type="InterPro" id="IPR011008">
    <property type="entry name" value="Dimeric_a/b-barrel"/>
</dbReference>
<dbReference type="SUPFAM" id="SSF54909">
    <property type="entry name" value="Dimeric alpha+beta barrel"/>
    <property type="match status" value="1"/>
</dbReference>
<accession>A0A6J6AQ67</accession>
<evidence type="ECO:0000313" key="4">
    <source>
        <dbReference type="EMBL" id="CAB4631344.1"/>
    </source>
</evidence>
<gene>
    <name evidence="3" type="ORF">UFOPK1762_01667</name>
    <name evidence="4" type="ORF">UFOPK1906_01482</name>
    <name evidence="5" type="ORF">UFOPK2624_00822</name>
    <name evidence="1" type="ORF">UFOPK3331_01257</name>
    <name evidence="6" type="ORF">UFOPK3785_01680</name>
    <name evidence="7" type="ORF">UFOPK3927_00693</name>
    <name evidence="2" type="ORF">UFOPK4201_01584</name>
</gene>
<evidence type="ECO:0000313" key="2">
    <source>
        <dbReference type="EMBL" id="CAB4372540.1"/>
    </source>
</evidence>
<evidence type="ECO:0000313" key="3">
    <source>
        <dbReference type="EMBL" id="CAB4596711.1"/>
    </source>
</evidence>
<dbReference type="AlphaFoldDB" id="A0A6J6AQ67"/>
<dbReference type="EMBL" id="CAEZVC010000107">
    <property type="protein sequence ID" value="CAB4631344.1"/>
    <property type="molecule type" value="Genomic_DNA"/>
</dbReference>
<reference evidence="2" key="1">
    <citation type="submission" date="2020-05" db="EMBL/GenBank/DDBJ databases">
        <authorList>
            <person name="Chiriac C."/>
            <person name="Salcher M."/>
            <person name="Ghai R."/>
            <person name="Kavagutti S V."/>
        </authorList>
    </citation>
    <scope>NUCLEOTIDE SEQUENCE</scope>
</reference>
<sequence length="246" mass="27912">MNDRVYTHEFIDIIGSNRANYMHHMTANWCPMARDDRGQLCFGVWGAVGTTTRWPRVVNMWEEAGLNGLADALGNELGTPSLQDAKLATWWNEAANFRSGGFDRVLIPAPWTRTVEELCSDGVRGVAYAHDTFQLQPGGAGDFLSRVRDVAIDAHGPFGWELVGAFKTSLRRDDECIVIWAIPEWHQWSDVEIARDSDPSLRSWRDIVWAADGYDRFLMCDAPLSPMKIGRQPERSDRSEEWNEPQ</sequence>
<dbReference type="EMBL" id="CAEZXY010000027">
    <property type="protein sequence ID" value="CAB4706064.1"/>
    <property type="molecule type" value="Genomic_DNA"/>
</dbReference>